<evidence type="ECO:0000256" key="2">
    <source>
        <dbReference type="ARBA" id="ARBA00012759"/>
    </source>
</evidence>
<dbReference type="AlphaFoldDB" id="A0A8C4Q9J7"/>
<proteinExistence type="predicted"/>
<evidence type="ECO:0000256" key="11">
    <source>
        <dbReference type="SAM" id="MobiDB-lite"/>
    </source>
</evidence>
<dbReference type="Pfam" id="PF19718">
    <property type="entry name" value="USP47_C"/>
    <property type="match status" value="1"/>
</dbReference>
<protein>
    <recommendedName>
        <fullName evidence="7">Ubiquitin carboxyl-terminal hydrolase 47</fullName>
        <ecNumber evidence="2">3.4.19.12</ecNumber>
    </recommendedName>
    <alternativeName>
        <fullName evidence="9">Deubiquitinating enzyme 47</fullName>
    </alternativeName>
    <alternativeName>
        <fullName evidence="8">Ubiquitin thioesterase 47</fullName>
    </alternativeName>
    <alternativeName>
        <fullName evidence="10">Ubiquitin-specific-processing protease 47</fullName>
    </alternativeName>
</protein>
<feature type="region of interest" description="Disordered" evidence="11">
    <location>
        <begin position="928"/>
        <end position="959"/>
    </location>
</feature>
<feature type="compositionally biased region" description="Polar residues" evidence="11">
    <location>
        <begin position="817"/>
        <end position="833"/>
    </location>
</feature>
<evidence type="ECO:0000256" key="10">
    <source>
        <dbReference type="ARBA" id="ARBA00032453"/>
    </source>
</evidence>
<comment type="catalytic activity">
    <reaction evidence="1">
        <text>Thiol-dependent hydrolysis of ester, thioester, amide, peptide and isopeptide bonds formed by the C-terminal Gly of ubiquitin (a 76-residue protein attached to proteins as an intracellular targeting signal).</text>
        <dbReference type="EC" id="3.4.19.12"/>
    </reaction>
</comment>
<dbReference type="SUPFAM" id="SSF54236">
    <property type="entry name" value="Ubiquitin-like"/>
    <property type="match status" value="1"/>
</dbReference>
<dbReference type="InterPro" id="IPR045578">
    <property type="entry name" value="USP47_C"/>
</dbReference>
<evidence type="ECO:0000256" key="6">
    <source>
        <dbReference type="ARBA" id="ARBA00022807"/>
    </source>
</evidence>
<dbReference type="GeneTree" id="ENSGT00940000157223"/>
<evidence type="ECO:0000256" key="1">
    <source>
        <dbReference type="ARBA" id="ARBA00000707"/>
    </source>
</evidence>
<dbReference type="InterPro" id="IPR000626">
    <property type="entry name" value="Ubiquitin-like_dom"/>
</dbReference>
<dbReference type="GO" id="GO:0016579">
    <property type="term" value="P:protein deubiquitination"/>
    <property type="evidence" value="ECO:0007669"/>
    <property type="project" value="InterPro"/>
</dbReference>
<evidence type="ECO:0000256" key="4">
    <source>
        <dbReference type="ARBA" id="ARBA00022786"/>
    </source>
</evidence>
<dbReference type="Pfam" id="PF14560">
    <property type="entry name" value="Ubiquitin_2"/>
    <property type="match status" value="1"/>
</dbReference>
<evidence type="ECO:0000313" key="14">
    <source>
        <dbReference type="Proteomes" id="UP000694388"/>
    </source>
</evidence>
<dbReference type="GO" id="GO:0005829">
    <property type="term" value="C:cytosol"/>
    <property type="evidence" value="ECO:0007669"/>
    <property type="project" value="TreeGrafter"/>
</dbReference>
<dbReference type="PANTHER" id="PTHR24006">
    <property type="entry name" value="UBIQUITIN CARBOXYL-TERMINAL HYDROLASE"/>
    <property type="match status" value="1"/>
</dbReference>
<evidence type="ECO:0000256" key="8">
    <source>
        <dbReference type="ARBA" id="ARBA00029910"/>
    </source>
</evidence>
<dbReference type="Proteomes" id="UP000694388">
    <property type="component" value="Unplaced"/>
</dbReference>
<evidence type="ECO:0000256" key="7">
    <source>
        <dbReference type="ARBA" id="ARBA00026136"/>
    </source>
</evidence>
<name>A0A8C4Q9J7_EPTBU</name>
<dbReference type="PANTHER" id="PTHR24006:SF702">
    <property type="entry name" value="UBIQUITIN CARBOXYL-TERMINAL HYDROLASE 47"/>
    <property type="match status" value="1"/>
</dbReference>
<sequence length="1129" mass="126619">MVKSGSSHAPEGASAAGYESSAVGYSILGKSDTGYVGLVNQAMTCYLNSLLQTLYMTPEFRNALYKWEFDGTEEEGGCKSIPYQLQRLFVQLQTSWKRAVETTDLTRSFGWDSSEAWQQHDVQELCRVMFDALEQKWKNTEQADLINQLYQGKLKDYVRCLDCGYESSRLDTYLDIPLAIRPFGSNQAYCSVEEALQAFVQPETLDGINQYYCEHCGKKCDAHKGLEFLHFPYLLSLQLKRFDFDYSTMHRIKLNDRMTFPEMLDLNSFIDAPEEEKCCQADSCADSGAENEGSCHSDQMNTDFSGYDAVDEGIDLENATLVPGERTCKLSNKGPWVYELFSIMVHSGSAAGGHYYAYIKSFSDGQWFSFNDQHVSKVTQDDIRKTYGGTLGSRGYYSSTFSSSTNAYMLIYRQIDPHRNSKFMDILEFTSHIQRLVLREKEREEDERRQREIEKNTCKIKLFCMHPVKNVMIENRLVVHKDKNLQEATTMAHKVLDLEEVVPREHCRLVKYDDFHDSLEQSYEGEEDTPMGYLLGGVKSSYIFDLLLETRHADQHFRPYKPGGVLLLTYNNDLLHFLKHNLLLQQGYVIDLHILLGVTVKVHVVDLKNETVSRGISVRAYLNQTIGEFKQLIYQVTGLPVETMRVVLERYYNELRLLSSPLKTLKAEDFLRSNKVFVESSDSADGQAPFHLSNLWRLLDRHGNTIRLLVSLPESAAIHSSQIEALKSSEWTAGGDGVGHQSVAAILEESTERLRSLSLEQARQNRVCHTCWNGEDNELICIHKQAVSVGETSSQLVGVPDSSDSEVGGSGAPCDSDATTGSPSQDLDSSASAGSRADNEEDAEKGLGMDAEALPLLENGASDSRPIGFLDAEHLELQNECGASSVDSDRLSSSHSSDTLCNVAEGSLEPLSSSALLPAALPVQHRVPENESGNTYDHSSQDLAPNSTETPECSESQSYRVHHELKSTSGNDGEDELKKEEGADAPYAYFHAEAMPSASTAAPENARLLSVYVDKRMKLATFKRHLESDVGVPSSQFKVFRVYASNQEFESVRLNETLSSFSDDNRVIIRLGRALKKGEYMVKVFQLQLGEAEPCKYLLDTVFAKAMTVQQSKQELVHLLRERCDTPPP</sequence>
<organism evidence="13 14">
    <name type="scientific">Eptatretus burgeri</name>
    <name type="common">Inshore hagfish</name>
    <dbReference type="NCBI Taxonomy" id="7764"/>
    <lineage>
        <taxon>Eukaryota</taxon>
        <taxon>Metazoa</taxon>
        <taxon>Chordata</taxon>
        <taxon>Craniata</taxon>
        <taxon>Vertebrata</taxon>
        <taxon>Cyclostomata</taxon>
        <taxon>Myxini</taxon>
        <taxon>Myxiniformes</taxon>
        <taxon>Myxinidae</taxon>
        <taxon>Eptatretinae</taxon>
        <taxon>Eptatretus</taxon>
    </lineage>
</organism>
<evidence type="ECO:0000256" key="3">
    <source>
        <dbReference type="ARBA" id="ARBA00022670"/>
    </source>
</evidence>
<evidence type="ECO:0000259" key="12">
    <source>
        <dbReference type="PROSITE" id="PS50235"/>
    </source>
</evidence>
<feature type="domain" description="USP" evidence="12">
    <location>
        <begin position="36"/>
        <end position="415"/>
    </location>
</feature>
<keyword evidence="5" id="KW-0378">Hydrolase</keyword>
<dbReference type="GO" id="GO:0005634">
    <property type="term" value="C:nucleus"/>
    <property type="evidence" value="ECO:0007669"/>
    <property type="project" value="TreeGrafter"/>
</dbReference>
<dbReference type="PROSITE" id="PS00973">
    <property type="entry name" value="USP_2"/>
    <property type="match status" value="1"/>
</dbReference>
<dbReference type="Ensembl" id="ENSEBUT00000012622.1">
    <property type="protein sequence ID" value="ENSEBUP00000012046.1"/>
    <property type="gene ID" value="ENSEBUG00000007664.1"/>
</dbReference>
<feature type="region of interest" description="Disordered" evidence="11">
    <location>
        <begin position="793"/>
        <end position="844"/>
    </location>
</feature>
<dbReference type="InterPro" id="IPR001394">
    <property type="entry name" value="Peptidase_C19_UCH"/>
</dbReference>
<dbReference type="Gene3D" id="3.90.70.10">
    <property type="entry name" value="Cysteine proteinases"/>
    <property type="match status" value="1"/>
</dbReference>
<keyword evidence="6" id="KW-0788">Thiol protease</keyword>
<accession>A0A8C4Q9J7</accession>
<reference evidence="13" key="2">
    <citation type="submission" date="2025-09" db="UniProtKB">
        <authorList>
            <consortium name="Ensembl"/>
        </authorList>
    </citation>
    <scope>IDENTIFICATION</scope>
</reference>
<dbReference type="PROSITE" id="PS50235">
    <property type="entry name" value="USP_3"/>
    <property type="match status" value="1"/>
</dbReference>
<feature type="compositionally biased region" description="Polar residues" evidence="11">
    <location>
        <begin position="931"/>
        <end position="959"/>
    </location>
</feature>
<reference evidence="13" key="1">
    <citation type="submission" date="2025-08" db="UniProtKB">
        <authorList>
            <consortium name="Ensembl"/>
        </authorList>
    </citation>
    <scope>IDENTIFICATION</scope>
</reference>
<dbReference type="SUPFAM" id="SSF54001">
    <property type="entry name" value="Cysteine proteinases"/>
    <property type="match status" value="1"/>
</dbReference>
<dbReference type="InterPro" id="IPR029071">
    <property type="entry name" value="Ubiquitin-like_domsf"/>
</dbReference>
<keyword evidence="4" id="KW-0833">Ubl conjugation pathway</keyword>
<evidence type="ECO:0000256" key="9">
    <source>
        <dbReference type="ARBA" id="ARBA00030277"/>
    </source>
</evidence>
<dbReference type="EC" id="3.4.19.12" evidence="2"/>
<keyword evidence="14" id="KW-1185">Reference proteome</keyword>
<dbReference type="PROSITE" id="PS00972">
    <property type="entry name" value="USP_1"/>
    <property type="match status" value="1"/>
</dbReference>
<keyword evidence="3" id="KW-0645">Protease</keyword>
<evidence type="ECO:0000256" key="5">
    <source>
        <dbReference type="ARBA" id="ARBA00022801"/>
    </source>
</evidence>
<dbReference type="Pfam" id="PF00443">
    <property type="entry name" value="UCH"/>
    <property type="match status" value="1"/>
</dbReference>
<dbReference type="GO" id="GO:0004843">
    <property type="term" value="F:cysteine-type deubiquitinase activity"/>
    <property type="evidence" value="ECO:0007669"/>
    <property type="project" value="UniProtKB-EC"/>
</dbReference>
<dbReference type="InterPro" id="IPR018200">
    <property type="entry name" value="USP_CS"/>
</dbReference>
<dbReference type="CDD" id="cd02659">
    <property type="entry name" value="peptidase_C19C"/>
    <property type="match status" value="1"/>
</dbReference>
<dbReference type="InterPro" id="IPR028889">
    <property type="entry name" value="USP"/>
</dbReference>
<dbReference type="InterPro" id="IPR050164">
    <property type="entry name" value="Peptidase_C19"/>
</dbReference>
<dbReference type="CDD" id="cd17039">
    <property type="entry name" value="Ubl_ubiquitin_like"/>
    <property type="match status" value="1"/>
</dbReference>
<dbReference type="InterPro" id="IPR038765">
    <property type="entry name" value="Papain-like_cys_pep_sf"/>
</dbReference>
<dbReference type="GO" id="GO:0006508">
    <property type="term" value="P:proteolysis"/>
    <property type="evidence" value="ECO:0007669"/>
    <property type="project" value="UniProtKB-KW"/>
</dbReference>
<evidence type="ECO:0000313" key="13">
    <source>
        <dbReference type="Ensembl" id="ENSEBUP00000012046.1"/>
    </source>
</evidence>